<organism evidence="1 2">
    <name type="scientific">Asticcacaulis biprosthecium C19</name>
    <dbReference type="NCBI Taxonomy" id="715226"/>
    <lineage>
        <taxon>Bacteria</taxon>
        <taxon>Pseudomonadati</taxon>
        <taxon>Pseudomonadota</taxon>
        <taxon>Alphaproteobacteria</taxon>
        <taxon>Caulobacterales</taxon>
        <taxon>Caulobacteraceae</taxon>
        <taxon>Asticcacaulis</taxon>
    </lineage>
</organism>
<evidence type="ECO:0000313" key="1">
    <source>
        <dbReference type="EMBL" id="EGF93093.1"/>
    </source>
</evidence>
<protein>
    <submittedName>
        <fullName evidence="1">Uncharacterized protein</fullName>
    </submittedName>
</protein>
<dbReference type="HOGENOM" id="CLU_3284163_0_0_5"/>
<accession>F4QJB0</accession>
<keyword evidence="2" id="KW-1185">Reference proteome</keyword>
<sequence>MARELDEIAKTDTSRIDTMDFFHKKQAMIMKLHSAIQLLS</sequence>
<dbReference type="Proteomes" id="UP000006512">
    <property type="component" value="Unassembled WGS sequence"/>
</dbReference>
<dbReference type="AlphaFoldDB" id="F4QJB0"/>
<reference evidence="2" key="1">
    <citation type="submission" date="2011-03" db="EMBL/GenBank/DDBJ databases">
        <title>Draft genome sequence of Brevundimonas diminuta.</title>
        <authorList>
            <person name="Brown P.J.B."/>
            <person name="Buechlein A."/>
            <person name="Hemmerich C."/>
            <person name="Brun Y.V."/>
        </authorList>
    </citation>
    <scope>NUCLEOTIDE SEQUENCE [LARGE SCALE GENOMIC DNA]</scope>
    <source>
        <strain evidence="2">C19</strain>
    </source>
</reference>
<proteinExistence type="predicted"/>
<gene>
    <name evidence="1" type="ORF">ABI_15330</name>
</gene>
<evidence type="ECO:0000313" key="2">
    <source>
        <dbReference type="Proteomes" id="UP000006512"/>
    </source>
</evidence>
<name>F4QJB0_9CAUL</name>
<dbReference type="EMBL" id="GL883077">
    <property type="protein sequence ID" value="EGF93093.1"/>
    <property type="molecule type" value="Genomic_DNA"/>
</dbReference>